<protein>
    <submittedName>
        <fullName evidence="1">Uncharacterized protein</fullName>
    </submittedName>
</protein>
<reference evidence="1" key="1">
    <citation type="journal article" date="2017" name="Nature">
        <title>The sunflower genome provides insights into oil metabolism, flowering and Asterid evolution.</title>
        <authorList>
            <person name="Badouin H."/>
            <person name="Gouzy J."/>
            <person name="Grassa C.J."/>
            <person name="Murat F."/>
            <person name="Staton S.E."/>
            <person name="Cottret L."/>
            <person name="Lelandais-Briere C."/>
            <person name="Owens G.L."/>
            <person name="Carrere S."/>
            <person name="Mayjonade B."/>
            <person name="Legrand L."/>
            <person name="Gill N."/>
            <person name="Kane N.C."/>
            <person name="Bowers J.E."/>
            <person name="Hubner S."/>
            <person name="Bellec A."/>
            <person name="Berard A."/>
            <person name="Berges H."/>
            <person name="Blanchet N."/>
            <person name="Boniface M.C."/>
            <person name="Brunel D."/>
            <person name="Catrice O."/>
            <person name="Chaidir N."/>
            <person name="Claudel C."/>
            <person name="Donnadieu C."/>
            <person name="Faraut T."/>
            <person name="Fievet G."/>
            <person name="Helmstetter N."/>
            <person name="King M."/>
            <person name="Knapp S.J."/>
            <person name="Lai Z."/>
            <person name="Le Paslier M.C."/>
            <person name="Lippi Y."/>
            <person name="Lorenzon L."/>
            <person name="Mandel J.R."/>
            <person name="Marage G."/>
            <person name="Marchand G."/>
            <person name="Marquand E."/>
            <person name="Bret-Mestries E."/>
            <person name="Morien E."/>
            <person name="Nambeesan S."/>
            <person name="Nguyen T."/>
            <person name="Pegot-Espagnet P."/>
            <person name="Pouilly N."/>
            <person name="Raftis F."/>
            <person name="Sallet E."/>
            <person name="Schiex T."/>
            <person name="Thomas J."/>
            <person name="Vandecasteele C."/>
            <person name="Vares D."/>
            <person name="Vear F."/>
            <person name="Vautrin S."/>
            <person name="Crespi M."/>
            <person name="Mangin B."/>
            <person name="Burke J.M."/>
            <person name="Salse J."/>
            <person name="Munos S."/>
            <person name="Vincourt P."/>
            <person name="Rieseberg L.H."/>
            <person name="Langlade N.B."/>
        </authorList>
    </citation>
    <scope>NUCLEOTIDE SEQUENCE</scope>
    <source>
        <tissue evidence="1">Leaves</tissue>
    </source>
</reference>
<name>A0A9K3DHY7_HELAN</name>
<accession>A0A9K3DHY7</accession>
<sequence length="96" mass="11121">MIHFCKWKQYMDPFFGIRSHIKTTHRSLRDIPETPTGGQSRCRDRDHVDIISFTVSVIMVDGVYASREFNSLQQGHIFGVTPGWDASNEVFNNFNE</sequence>
<dbReference type="AlphaFoldDB" id="A0A9K3DHY7"/>
<evidence type="ECO:0000313" key="1">
    <source>
        <dbReference type="EMBL" id="KAF5755775.1"/>
    </source>
</evidence>
<dbReference type="EMBL" id="MNCJ02000332">
    <property type="protein sequence ID" value="KAF5755775.1"/>
    <property type="molecule type" value="Genomic_DNA"/>
</dbReference>
<reference evidence="1" key="2">
    <citation type="submission" date="2020-06" db="EMBL/GenBank/DDBJ databases">
        <title>Helianthus annuus Genome sequencing and assembly Release 2.</title>
        <authorList>
            <person name="Gouzy J."/>
            <person name="Langlade N."/>
            <person name="Munos S."/>
        </authorList>
    </citation>
    <scope>NUCLEOTIDE SEQUENCE</scope>
    <source>
        <tissue evidence="1">Leaves</tissue>
    </source>
</reference>
<comment type="caution">
    <text evidence="1">The sequence shown here is derived from an EMBL/GenBank/DDBJ whole genome shotgun (WGS) entry which is preliminary data.</text>
</comment>
<keyword evidence="2" id="KW-1185">Reference proteome</keyword>
<evidence type="ECO:0000313" key="2">
    <source>
        <dbReference type="Proteomes" id="UP000215914"/>
    </source>
</evidence>
<proteinExistence type="predicted"/>
<dbReference type="Gramene" id="mRNA:HanXRQr2_Chr17g0806591">
    <property type="protein sequence ID" value="mRNA:HanXRQr2_Chr17g0806591"/>
    <property type="gene ID" value="HanXRQr2_Chr17g0806591"/>
</dbReference>
<gene>
    <name evidence="1" type="ORF">HanXRQr2_Chr17g0806591</name>
</gene>
<organism evidence="1 2">
    <name type="scientific">Helianthus annuus</name>
    <name type="common">Common sunflower</name>
    <dbReference type="NCBI Taxonomy" id="4232"/>
    <lineage>
        <taxon>Eukaryota</taxon>
        <taxon>Viridiplantae</taxon>
        <taxon>Streptophyta</taxon>
        <taxon>Embryophyta</taxon>
        <taxon>Tracheophyta</taxon>
        <taxon>Spermatophyta</taxon>
        <taxon>Magnoliopsida</taxon>
        <taxon>eudicotyledons</taxon>
        <taxon>Gunneridae</taxon>
        <taxon>Pentapetalae</taxon>
        <taxon>asterids</taxon>
        <taxon>campanulids</taxon>
        <taxon>Asterales</taxon>
        <taxon>Asteraceae</taxon>
        <taxon>Asteroideae</taxon>
        <taxon>Heliantheae alliance</taxon>
        <taxon>Heliantheae</taxon>
        <taxon>Helianthus</taxon>
    </lineage>
</organism>
<dbReference type="Proteomes" id="UP000215914">
    <property type="component" value="Unassembled WGS sequence"/>
</dbReference>